<evidence type="ECO:0000313" key="3">
    <source>
        <dbReference type="Proteomes" id="UP000499080"/>
    </source>
</evidence>
<dbReference type="OrthoDB" id="616263at2759"/>
<proteinExistence type="predicted"/>
<dbReference type="GO" id="GO:0044774">
    <property type="term" value="P:mitotic DNA integrity checkpoint signaling"/>
    <property type="evidence" value="ECO:0007669"/>
    <property type="project" value="TreeGrafter"/>
</dbReference>
<dbReference type="GO" id="GO:0003690">
    <property type="term" value="F:double-stranded DNA binding"/>
    <property type="evidence" value="ECO:0007669"/>
    <property type="project" value="TreeGrafter"/>
</dbReference>
<dbReference type="AlphaFoldDB" id="A0A4Y2S326"/>
<dbReference type="PANTHER" id="PTHR46060">
    <property type="entry name" value="MARINER MOS1 TRANSPOSASE-LIKE PROTEIN"/>
    <property type="match status" value="1"/>
</dbReference>
<dbReference type="GO" id="GO:0005634">
    <property type="term" value="C:nucleus"/>
    <property type="evidence" value="ECO:0007669"/>
    <property type="project" value="TreeGrafter"/>
</dbReference>
<dbReference type="GO" id="GO:0035861">
    <property type="term" value="C:site of double-strand break"/>
    <property type="evidence" value="ECO:0007669"/>
    <property type="project" value="TreeGrafter"/>
</dbReference>
<keyword evidence="3" id="KW-1185">Reference proteome</keyword>
<dbReference type="GO" id="GO:0000793">
    <property type="term" value="C:condensed chromosome"/>
    <property type="evidence" value="ECO:0007669"/>
    <property type="project" value="TreeGrafter"/>
</dbReference>
<dbReference type="GO" id="GO:0003697">
    <property type="term" value="F:single-stranded DNA binding"/>
    <property type="evidence" value="ECO:0007669"/>
    <property type="project" value="TreeGrafter"/>
</dbReference>
<dbReference type="Proteomes" id="UP000499080">
    <property type="component" value="Unassembled WGS sequence"/>
</dbReference>
<dbReference type="GO" id="GO:0042800">
    <property type="term" value="F:histone H3K4 methyltransferase activity"/>
    <property type="evidence" value="ECO:0007669"/>
    <property type="project" value="TreeGrafter"/>
</dbReference>
<evidence type="ECO:0000313" key="1">
    <source>
        <dbReference type="EMBL" id="GBN82006.1"/>
    </source>
</evidence>
<reference evidence="1 3" key="1">
    <citation type="journal article" date="2019" name="Sci. Rep.">
        <title>Orb-weaving spider Araneus ventricosus genome elucidates the spidroin gene catalogue.</title>
        <authorList>
            <person name="Kono N."/>
            <person name="Nakamura H."/>
            <person name="Ohtoshi R."/>
            <person name="Moran D.A.P."/>
            <person name="Shinohara A."/>
            <person name="Yoshida Y."/>
            <person name="Fujiwara M."/>
            <person name="Mori M."/>
            <person name="Tomita M."/>
            <person name="Arakawa K."/>
        </authorList>
    </citation>
    <scope>NUCLEOTIDE SEQUENCE [LARGE SCALE GENOMIC DNA]</scope>
</reference>
<dbReference type="InterPro" id="IPR036397">
    <property type="entry name" value="RNaseH_sf"/>
</dbReference>
<dbReference type="InterPro" id="IPR052709">
    <property type="entry name" value="Transposase-MT_Hybrid"/>
</dbReference>
<dbReference type="EMBL" id="BGPR01019466">
    <property type="protein sequence ID" value="GBN82019.1"/>
    <property type="molecule type" value="Genomic_DNA"/>
</dbReference>
<comment type="caution">
    <text evidence="1">The sequence shown here is derived from an EMBL/GenBank/DDBJ whole genome shotgun (WGS) entry which is preliminary data.</text>
</comment>
<evidence type="ECO:0000313" key="2">
    <source>
        <dbReference type="EMBL" id="GBN82019.1"/>
    </source>
</evidence>
<dbReference type="GO" id="GO:0000014">
    <property type="term" value="F:single-stranded DNA endodeoxyribonuclease activity"/>
    <property type="evidence" value="ECO:0007669"/>
    <property type="project" value="TreeGrafter"/>
</dbReference>
<sequence>MTESKLGFGILRPEIFDIEDKPRSGRPIEVNCKQLKQIIDQDRKVSMLIIALELDACQKTIVNALKHRNLAYKFNRWVPHELTAEDKPKRKAACLALLRDQMKKKIQDRIVPYDENWVSTTIEAVKKGGQHLRDQQDRLQDEP</sequence>
<protein>
    <recommendedName>
        <fullName evidence="4">Histone-lysine N-methyltransferase SETMAR</fullName>
    </recommendedName>
</protein>
<accession>A0A4Y2S326</accession>
<dbReference type="PANTHER" id="PTHR46060:SF2">
    <property type="entry name" value="HISTONE-LYSINE N-METHYLTRANSFERASE SETMAR"/>
    <property type="match status" value="1"/>
</dbReference>
<dbReference type="GO" id="GO:0046975">
    <property type="term" value="F:histone H3K36 methyltransferase activity"/>
    <property type="evidence" value="ECO:0007669"/>
    <property type="project" value="TreeGrafter"/>
</dbReference>
<name>A0A4Y2S326_ARAVE</name>
<gene>
    <name evidence="2" type="ORF">AVEN_202706_1</name>
    <name evidence="1" type="ORF">AVEN_2115_1</name>
</gene>
<dbReference type="EMBL" id="BGPR01019463">
    <property type="protein sequence ID" value="GBN82006.1"/>
    <property type="molecule type" value="Genomic_DNA"/>
</dbReference>
<dbReference type="Gene3D" id="3.30.420.10">
    <property type="entry name" value="Ribonuclease H-like superfamily/Ribonuclease H"/>
    <property type="match status" value="1"/>
</dbReference>
<dbReference type="GO" id="GO:0015074">
    <property type="term" value="P:DNA integration"/>
    <property type="evidence" value="ECO:0007669"/>
    <property type="project" value="TreeGrafter"/>
</dbReference>
<evidence type="ECO:0008006" key="4">
    <source>
        <dbReference type="Google" id="ProtNLM"/>
    </source>
</evidence>
<dbReference type="GO" id="GO:0044547">
    <property type="term" value="F:DNA topoisomerase binding"/>
    <property type="evidence" value="ECO:0007669"/>
    <property type="project" value="TreeGrafter"/>
</dbReference>
<dbReference type="GO" id="GO:0006303">
    <property type="term" value="P:double-strand break repair via nonhomologous end joining"/>
    <property type="evidence" value="ECO:0007669"/>
    <property type="project" value="TreeGrafter"/>
</dbReference>
<dbReference type="GO" id="GO:0031297">
    <property type="term" value="P:replication fork processing"/>
    <property type="evidence" value="ECO:0007669"/>
    <property type="project" value="TreeGrafter"/>
</dbReference>
<dbReference type="GO" id="GO:0000729">
    <property type="term" value="P:DNA double-strand break processing"/>
    <property type="evidence" value="ECO:0007669"/>
    <property type="project" value="TreeGrafter"/>
</dbReference>
<organism evidence="1 3">
    <name type="scientific">Araneus ventricosus</name>
    <name type="common">Orbweaver spider</name>
    <name type="synonym">Epeira ventricosa</name>
    <dbReference type="NCBI Taxonomy" id="182803"/>
    <lineage>
        <taxon>Eukaryota</taxon>
        <taxon>Metazoa</taxon>
        <taxon>Ecdysozoa</taxon>
        <taxon>Arthropoda</taxon>
        <taxon>Chelicerata</taxon>
        <taxon>Arachnida</taxon>
        <taxon>Araneae</taxon>
        <taxon>Araneomorphae</taxon>
        <taxon>Entelegynae</taxon>
        <taxon>Araneoidea</taxon>
        <taxon>Araneidae</taxon>
        <taxon>Araneus</taxon>
    </lineage>
</organism>